<organism evidence="2 3">
    <name type="scientific">Methanospirillum lacunae</name>
    <dbReference type="NCBI Taxonomy" id="668570"/>
    <lineage>
        <taxon>Archaea</taxon>
        <taxon>Methanobacteriati</taxon>
        <taxon>Methanobacteriota</taxon>
        <taxon>Stenosarchaea group</taxon>
        <taxon>Methanomicrobia</taxon>
        <taxon>Methanomicrobiales</taxon>
        <taxon>Methanospirillaceae</taxon>
        <taxon>Methanospirillum</taxon>
    </lineage>
</organism>
<evidence type="ECO:0000313" key="2">
    <source>
        <dbReference type="EMBL" id="PWR72514.1"/>
    </source>
</evidence>
<dbReference type="OrthoDB" id="7531at2157"/>
<dbReference type="RefSeq" id="WP_109968026.1">
    <property type="nucleotide sequence ID" value="NZ_CP176093.1"/>
</dbReference>
<dbReference type="PANTHER" id="PTHR43433">
    <property type="entry name" value="HYDROLASE, ALPHA/BETA FOLD FAMILY PROTEIN"/>
    <property type="match status" value="1"/>
</dbReference>
<dbReference type="InterPro" id="IPR050471">
    <property type="entry name" value="AB_hydrolase"/>
</dbReference>
<dbReference type="Pfam" id="PF00561">
    <property type="entry name" value="Abhydrolase_1"/>
    <property type="match status" value="1"/>
</dbReference>
<dbReference type="GeneID" id="97548817"/>
<protein>
    <recommendedName>
        <fullName evidence="1">AB hydrolase-1 domain-containing protein</fullName>
    </recommendedName>
</protein>
<dbReference type="Proteomes" id="UP000245657">
    <property type="component" value="Unassembled WGS sequence"/>
</dbReference>
<dbReference type="InterPro" id="IPR000073">
    <property type="entry name" value="AB_hydrolase_1"/>
</dbReference>
<dbReference type="PRINTS" id="PR00111">
    <property type="entry name" value="ABHYDROLASE"/>
</dbReference>
<proteinExistence type="predicted"/>
<dbReference type="InterPro" id="IPR029058">
    <property type="entry name" value="AB_hydrolase_fold"/>
</dbReference>
<keyword evidence="3" id="KW-1185">Reference proteome</keyword>
<gene>
    <name evidence="2" type="ORF">DK846_05965</name>
</gene>
<dbReference type="Gene3D" id="3.40.50.1820">
    <property type="entry name" value="alpha/beta hydrolase"/>
    <property type="match status" value="1"/>
</dbReference>
<name>A0A2V2MWH3_9EURY</name>
<dbReference type="AlphaFoldDB" id="A0A2V2MWH3"/>
<reference evidence="2 3" key="1">
    <citation type="submission" date="2018-05" db="EMBL/GenBank/DDBJ databases">
        <title>Draft genome of Methanospirillum lacunae Ki8-1.</title>
        <authorList>
            <person name="Dueholm M.S."/>
            <person name="Nielsen P.H."/>
            <person name="Bakmann L.F."/>
            <person name="Otzen D.E."/>
        </authorList>
    </citation>
    <scope>NUCLEOTIDE SEQUENCE [LARGE SCALE GENOMIC DNA]</scope>
    <source>
        <strain evidence="2 3">Ki8-1</strain>
    </source>
</reference>
<comment type="caution">
    <text evidence="2">The sequence shown here is derived from an EMBL/GenBank/DDBJ whole genome shotgun (WGS) entry which is preliminary data.</text>
</comment>
<dbReference type="EMBL" id="QGMY01000006">
    <property type="protein sequence ID" value="PWR72514.1"/>
    <property type="molecule type" value="Genomic_DNA"/>
</dbReference>
<evidence type="ECO:0000259" key="1">
    <source>
        <dbReference type="Pfam" id="PF00561"/>
    </source>
</evidence>
<evidence type="ECO:0000313" key="3">
    <source>
        <dbReference type="Proteomes" id="UP000245657"/>
    </source>
</evidence>
<accession>A0A2V2MWH3</accession>
<dbReference type="PANTHER" id="PTHR43433:SF5">
    <property type="entry name" value="AB HYDROLASE-1 DOMAIN-CONTAINING PROTEIN"/>
    <property type="match status" value="1"/>
</dbReference>
<sequence>MPKIDCNGISLYYEVYGTGIPILVIWGIGGEILPFIESLKQKAHGLYQIINFDTRGSGRSDKPDREYSIEMMADDTASLMDSLNIRSAHILGISTGSRIALSLASRYPNKVKSLILHVAAARSPGSDEPEAQEVYDRLYNTMIMPGFMEKALLYPPTIPSFKRLFKALVTFNGVQLLSSIHVPTRIINTTSDRSTPVSMAQELHEKIWRSQLILLDGDHMIARTDPEQITDHVMVFLKSLETSK</sequence>
<feature type="domain" description="AB hydrolase-1" evidence="1">
    <location>
        <begin position="21"/>
        <end position="139"/>
    </location>
</feature>
<dbReference type="SUPFAM" id="SSF53474">
    <property type="entry name" value="alpha/beta-Hydrolases"/>
    <property type="match status" value="1"/>
</dbReference>